<dbReference type="EMBL" id="JACJTU010000075">
    <property type="protein sequence ID" value="MBD2739232.1"/>
    <property type="molecule type" value="Genomic_DNA"/>
</dbReference>
<protein>
    <submittedName>
        <fullName evidence="7">Tn3 family transposase</fullName>
    </submittedName>
</protein>
<accession>A0ABR8KI53</accession>
<organism evidence="7 8">
    <name type="scientific">Nostoc paludosum FACHB-159</name>
    <dbReference type="NCBI Taxonomy" id="2692908"/>
    <lineage>
        <taxon>Bacteria</taxon>
        <taxon>Bacillati</taxon>
        <taxon>Cyanobacteriota</taxon>
        <taxon>Cyanophyceae</taxon>
        <taxon>Nostocales</taxon>
        <taxon>Nostocaceae</taxon>
        <taxon>Nostoc</taxon>
    </lineage>
</organism>
<dbReference type="InterPro" id="IPR025296">
    <property type="entry name" value="DUF4158"/>
</dbReference>
<sequence>MKRNWQPEELVECWTLLPNEIELLVHKKPQNRLIFALLLKFFELEARFPESEHEIPAVVVNYVTQQLKISPSIYHECNWQGRSIIYYRKKIREFFGFREASKKDALQLTDWLTEQALIYELKYEQLKSAAISRLRELKIEPPTQSRLERITRSALSSFESNFFQRTVAQLSNKTKEQIDSLFKPQKIEEQSLSVVSQLDIDEEALSVWNELKLDPGRIGVGSFQKEIEKLSILRQLDLPPDLFTNISAKILQQYKQRVVVEYPKDLRRHPEPIRYTLVAIFALLRSQEIVDNLVELIIQIVHRIGTKAEKRIDQELLKDFKKVNGKTNLLFQMAEASLQQPDGVVKDVIFPVVSETTLKNLVKEYKSTGNAYRERVYTVMRSSYGRHYRRILPLILQQLEFRSNNEVHRPVIQALELLKKYAHSNQRYYDSTEDIPIEGVLRSGWQELILEKNSDGDIKVNRINYELSVLQALREKLRCKEIWVVGAYRYRNPEEDLPTDFESQRTEYFQALKLPDDVEEFITDLQQKMQSALSQLESGLPKNKYVKIKNKGKSKICVSPLKPQSEPINLYRLKTEINRRWPKTSLLDVLKETDLRVNFTEHFQSVLTREVLDSNLLQKRLLLCLYGLGTNTGLKRLSDEIGGSSYQELLHVKRAYIHKQQLRNAITNIANAIFGTRLKHIWGEGTAACASDSKKFGAWDQNLMTEWHIRYGGRGVMIYWHVEKNSVCIYSQLKTCSSSEVAAMIEGLLRHCTEMKVEKNFVDSHGQSEVAFAFCHLLGFQLMPRLKRINVQKLYLPINGSASDYPNLQPVLTRSINWDLIRQQYDQMIKYATALRLGMAETDAILKRFTRGNLLHPTYQALSELGKAVKTIFLSQYLHSLELRREINDGLNVVENWNSANSFIFYGKGGEVATNRLEDQELAILSLHLLQISLVYINTLMIQQVLSQPQWMKLMKKQDLRALSPLIWLHINPYGTFNLDMNERLPIETVA</sequence>
<name>A0ABR8KI53_9NOSO</name>
<dbReference type="Pfam" id="PF13700">
    <property type="entry name" value="DUF4158"/>
    <property type="match status" value="1"/>
</dbReference>
<feature type="domain" description="DUF4158" evidence="6">
    <location>
        <begin position="4"/>
        <end position="153"/>
    </location>
</feature>
<dbReference type="Proteomes" id="UP000637383">
    <property type="component" value="Unassembled WGS sequence"/>
</dbReference>
<evidence type="ECO:0000256" key="1">
    <source>
        <dbReference type="ARBA" id="ARBA00009402"/>
    </source>
</evidence>
<keyword evidence="3" id="KW-0238">DNA-binding</keyword>
<proteinExistence type="inferred from homology"/>
<keyword evidence="4" id="KW-0233">DNA recombination</keyword>
<evidence type="ECO:0000256" key="3">
    <source>
        <dbReference type="ARBA" id="ARBA00023125"/>
    </source>
</evidence>
<gene>
    <name evidence="7" type="ORF">H6H03_36155</name>
</gene>
<dbReference type="InterPro" id="IPR047653">
    <property type="entry name" value="Tn3-like_transpos"/>
</dbReference>
<comment type="similarity">
    <text evidence="1">Belongs to the transposase 7 family.</text>
</comment>
<evidence type="ECO:0000259" key="6">
    <source>
        <dbReference type="Pfam" id="PF13700"/>
    </source>
</evidence>
<dbReference type="RefSeq" id="WP_190959759.1">
    <property type="nucleotide sequence ID" value="NZ_JACJTU010000075.1"/>
</dbReference>
<evidence type="ECO:0000313" key="7">
    <source>
        <dbReference type="EMBL" id="MBD2739232.1"/>
    </source>
</evidence>
<dbReference type="Pfam" id="PF01526">
    <property type="entry name" value="DDE_Tnp_Tn3"/>
    <property type="match status" value="1"/>
</dbReference>
<keyword evidence="2" id="KW-0815">Transposition</keyword>
<keyword evidence="8" id="KW-1185">Reference proteome</keyword>
<feature type="domain" description="Tn3 transposase DDE" evidence="5">
    <location>
        <begin position="588"/>
        <end position="977"/>
    </location>
</feature>
<evidence type="ECO:0000256" key="4">
    <source>
        <dbReference type="ARBA" id="ARBA00023172"/>
    </source>
</evidence>
<evidence type="ECO:0000259" key="5">
    <source>
        <dbReference type="Pfam" id="PF01526"/>
    </source>
</evidence>
<dbReference type="NCBIfam" id="NF033527">
    <property type="entry name" value="transpos_Tn3"/>
    <property type="match status" value="1"/>
</dbReference>
<evidence type="ECO:0000313" key="8">
    <source>
        <dbReference type="Proteomes" id="UP000637383"/>
    </source>
</evidence>
<dbReference type="InterPro" id="IPR002513">
    <property type="entry name" value="Tn3_Tnp_DDE_dom"/>
</dbReference>
<comment type="caution">
    <text evidence="7">The sequence shown here is derived from an EMBL/GenBank/DDBJ whole genome shotgun (WGS) entry which is preliminary data.</text>
</comment>
<evidence type="ECO:0000256" key="2">
    <source>
        <dbReference type="ARBA" id="ARBA00022578"/>
    </source>
</evidence>
<reference evidence="7 8" key="1">
    <citation type="journal article" date="2020" name="ISME J.">
        <title>Comparative genomics reveals insights into cyanobacterial evolution and habitat adaptation.</title>
        <authorList>
            <person name="Chen M.Y."/>
            <person name="Teng W.K."/>
            <person name="Zhao L."/>
            <person name="Hu C.X."/>
            <person name="Zhou Y.K."/>
            <person name="Han B.P."/>
            <person name="Song L.R."/>
            <person name="Shu W.S."/>
        </authorList>
    </citation>
    <scope>NUCLEOTIDE SEQUENCE [LARGE SCALE GENOMIC DNA]</scope>
    <source>
        <strain evidence="7 8">FACHB-159</strain>
    </source>
</reference>